<dbReference type="AlphaFoldDB" id="A0A8S4QUC0"/>
<dbReference type="Proteomes" id="UP000838756">
    <property type="component" value="Unassembled WGS sequence"/>
</dbReference>
<dbReference type="EMBL" id="CAKXAJ010015909">
    <property type="protein sequence ID" value="CAH2216579.1"/>
    <property type="molecule type" value="Genomic_DNA"/>
</dbReference>
<dbReference type="OrthoDB" id="8194222at2759"/>
<organism evidence="2 3">
    <name type="scientific">Pararge aegeria aegeria</name>
    <dbReference type="NCBI Taxonomy" id="348720"/>
    <lineage>
        <taxon>Eukaryota</taxon>
        <taxon>Metazoa</taxon>
        <taxon>Ecdysozoa</taxon>
        <taxon>Arthropoda</taxon>
        <taxon>Hexapoda</taxon>
        <taxon>Insecta</taxon>
        <taxon>Pterygota</taxon>
        <taxon>Neoptera</taxon>
        <taxon>Endopterygota</taxon>
        <taxon>Lepidoptera</taxon>
        <taxon>Glossata</taxon>
        <taxon>Ditrysia</taxon>
        <taxon>Papilionoidea</taxon>
        <taxon>Nymphalidae</taxon>
        <taxon>Satyrinae</taxon>
        <taxon>Satyrini</taxon>
        <taxon>Parargina</taxon>
        <taxon>Pararge</taxon>
    </lineage>
</organism>
<sequence>MNTAPSKVYVINSAYTTYEPNATAYNDNDDHCLTENENEPMTTANENESDAARQDNEQNDYVNEDKRNNDKNRKGNNVLETSEC</sequence>
<evidence type="ECO:0000313" key="2">
    <source>
        <dbReference type="EMBL" id="CAH2216579.1"/>
    </source>
</evidence>
<feature type="region of interest" description="Disordered" evidence="1">
    <location>
        <begin position="20"/>
        <end position="84"/>
    </location>
</feature>
<evidence type="ECO:0000256" key="1">
    <source>
        <dbReference type="SAM" id="MobiDB-lite"/>
    </source>
</evidence>
<feature type="compositionally biased region" description="Basic and acidic residues" evidence="1">
    <location>
        <begin position="63"/>
        <end position="73"/>
    </location>
</feature>
<proteinExistence type="predicted"/>
<gene>
    <name evidence="2" type="primary">jg2716</name>
    <name evidence="2" type="ORF">PAEG_LOCUS4569</name>
</gene>
<keyword evidence="3" id="KW-1185">Reference proteome</keyword>
<protein>
    <submittedName>
        <fullName evidence="2">Jg2716 protein</fullName>
    </submittedName>
</protein>
<name>A0A8S4QUC0_9NEOP</name>
<accession>A0A8S4QUC0</accession>
<reference evidence="2" key="1">
    <citation type="submission" date="2022-03" db="EMBL/GenBank/DDBJ databases">
        <authorList>
            <person name="Lindestad O."/>
        </authorList>
    </citation>
    <scope>NUCLEOTIDE SEQUENCE</scope>
</reference>
<comment type="caution">
    <text evidence="2">The sequence shown here is derived from an EMBL/GenBank/DDBJ whole genome shotgun (WGS) entry which is preliminary data.</text>
</comment>
<evidence type="ECO:0000313" key="3">
    <source>
        <dbReference type="Proteomes" id="UP000838756"/>
    </source>
</evidence>